<evidence type="ECO:0000313" key="1">
    <source>
        <dbReference type="EMBL" id="CAI4016039.1"/>
    </source>
</evidence>
<reference evidence="1" key="1">
    <citation type="submission" date="2022-10" db="EMBL/GenBank/DDBJ databases">
        <authorList>
            <person name="Chen Y."/>
            <person name="Dougan E. K."/>
            <person name="Chan C."/>
            <person name="Rhodes N."/>
            <person name="Thang M."/>
        </authorList>
    </citation>
    <scope>NUCLEOTIDE SEQUENCE</scope>
</reference>
<proteinExistence type="predicted"/>
<dbReference type="EMBL" id="CAMXCT010006564">
    <property type="protein sequence ID" value="CAI4016039.1"/>
    <property type="molecule type" value="Genomic_DNA"/>
</dbReference>
<dbReference type="EMBL" id="CAMXCT030006564">
    <property type="protein sequence ID" value="CAL4803351.1"/>
    <property type="molecule type" value="Genomic_DNA"/>
</dbReference>
<evidence type="ECO:0000313" key="2">
    <source>
        <dbReference type="EMBL" id="CAL1169414.1"/>
    </source>
</evidence>
<evidence type="ECO:0000313" key="3">
    <source>
        <dbReference type="EMBL" id="CAL4803351.1"/>
    </source>
</evidence>
<gene>
    <name evidence="1" type="ORF">C1SCF055_LOCUS40817</name>
</gene>
<reference evidence="2" key="2">
    <citation type="submission" date="2024-04" db="EMBL/GenBank/DDBJ databases">
        <authorList>
            <person name="Chen Y."/>
            <person name="Shah S."/>
            <person name="Dougan E. K."/>
            <person name="Thang M."/>
            <person name="Chan C."/>
        </authorList>
    </citation>
    <scope>NUCLEOTIDE SEQUENCE [LARGE SCALE GENOMIC DNA]</scope>
</reference>
<dbReference type="AlphaFoldDB" id="A0A9P1DUR7"/>
<dbReference type="GO" id="GO:0016301">
    <property type="term" value="F:kinase activity"/>
    <property type="evidence" value="ECO:0007669"/>
    <property type="project" value="UniProtKB-KW"/>
</dbReference>
<dbReference type="Proteomes" id="UP001152797">
    <property type="component" value="Unassembled WGS sequence"/>
</dbReference>
<keyword evidence="4" id="KW-1185">Reference proteome</keyword>
<sequence>MRSVATVLASATLMTGQGVKTQKEVKNSAKNPAQYTAAERWSYMQEGKQVFSDAGVIGLTCDAVHIGAAESQQIDRGQLARSLNKEGKRLRDFGGQEDLLADEAPLKKPRTLVVCSDQESVQIAALNFARHHRRLFIEHIKDPGHRCWNDTWGALSDSHLAKTAMILLNVYNVKYGPWNKSGWFARVQETAKTLSQQLGPNDPLLQKFFPAIIADSRRDESENTEQERKEFLQSLPTLPCITNKGPKASQNRFFSIVHAHQWLDRMWSSQGCVFAACCLLQGWANHADELWSPAGCAQDRAV</sequence>
<accession>A0A9P1DUR7</accession>
<name>A0A9P1DUR7_9DINO</name>
<comment type="caution">
    <text evidence="1">The sequence shown here is derived from an EMBL/GenBank/DDBJ whole genome shotgun (WGS) entry which is preliminary data.</text>
</comment>
<keyword evidence="3" id="KW-0808">Transferase</keyword>
<keyword evidence="3" id="KW-0418">Kinase</keyword>
<protein>
    <submittedName>
        <fullName evidence="3">Protein kinase domain-containing protein</fullName>
    </submittedName>
</protein>
<evidence type="ECO:0000313" key="4">
    <source>
        <dbReference type="Proteomes" id="UP001152797"/>
    </source>
</evidence>
<dbReference type="EMBL" id="CAMXCT020006564">
    <property type="protein sequence ID" value="CAL1169414.1"/>
    <property type="molecule type" value="Genomic_DNA"/>
</dbReference>
<dbReference type="OrthoDB" id="422910at2759"/>
<organism evidence="1">
    <name type="scientific">Cladocopium goreaui</name>
    <dbReference type="NCBI Taxonomy" id="2562237"/>
    <lineage>
        <taxon>Eukaryota</taxon>
        <taxon>Sar</taxon>
        <taxon>Alveolata</taxon>
        <taxon>Dinophyceae</taxon>
        <taxon>Suessiales</taxon>
        <taxon>Symbiodiniaceae</taxon>
        <taxon>Cladocopium</taxon>
    </lineage>
</organism>